<evidence type="ECO:0000313" key="2">
    <source>
        <dbReference type="EMBL" id="RDI39327.1"/>
    </source>
</evidence>
<dbReference type="PANTHER" id="PTHR33055">
    <property type="entry name" value="TRANSPOSASE FOR INSERTION SEQUENCE ELEMENT IS1111A"/>
    <property type="match status" value="1"/>
</dbReference>
<protein>
    <submittedName>
        <fullName evidence="2">Transposase IS116/IS110/IS902 family protein</fullName>
    </submittedName>
</protein>
<reference evidence="2 3" key="1">
    <citation type="submission" date="2018-07" db="EMBL/GenBank/DDBJ databases">
        <title>Genomic Encyclopedia of Type Strains, Phase IV (KMG-IV): sequencing the most valuable type-strain genomes for metagenomic binning, comparative biology and taxonomic classification.</title>
        <authorList>
            <person name="Goeker M."/>
        </authorList>
    </citation>
    <scope>NUCLEOTIDE SEQUENCE [LARGE SCALE GENOMIC DNA]</scope>
    <source>
        <strain evidence="2 3">DSM 5603</strain>
    </source>
</reference>
<organism evidence="2 3">
    <name type="scientific">Gluconacetobacter liquefaciens</name>
    <name type="common">Acetobacter liquefaciens</name>
    <dbReference type="NCBI Taxonomy" id="89584"/>
    <lineage>
        <taxon>Bacteria</taxon>
        <taxon>Pseudomonadati</taxon>
        <taxon>Pseudomonadota</taxon>
        <taxon>Alphaproteobacteria</taxon>
        <taxon>Acetobacterales</taxon>
        <taxon>Acetobacteraceae</taxon>
        <taxon>Gluconacetobacter</taxon>
    </lineage>
</organism>
<sequence>MVAPPAGDDPYLLKAVEDLATEELVSQTSIEALDVAVFPYLSGENHLFAGGGIVSVGVHDLLGDHSDFQRLQQVPGIGPIHALTILAEAGDLRRFRHHRQFLKFCGLDLSTYQSGQYRGKTKLSKRGNARLRRTLWMAAQVAIRQRENSFRDKFDRYVARDRHDPDLCRKAFTAITAKMGRVVHAIIKRGDDYRPFVEGPVPGGGTLSIGAVRAHLRPCR</sequence>
<keyword evidence="3" id="KW-1185">Reference proteome</keyword>
<dbReference type="AlphaFoldDB" id="A0A370G678"/>
<dbReference type="PANTHER" id="PTHR33055:SF13">
    <property type="entry name" value="TRANSPOSASE"/>
    <property type="match status" value="1"/>
</dbReference>
<dbReference type="GO" id="GO:0004803">
    <property type="term" value="F:transposase activity"/>
    <property type="evidence" value="ECO:0007669"/>
    <property type="project" value="InterPro"/>
</dbReference>
<dbReference type="Pfam" id="PF02371">
    <property type="entry name" value="Transposase_20"/>
    <property type="match status" value="1"/>
</dbReference>
<dbReference type="InterPro" id="IPR003346">
    <property type="entry name" value="Transposase_20"/>
</dbReference>
<dbReference type="Proteomes" id="UP000254958">
    <property type="component" value="Unassembled WGS sequence"/>
</dbReference>
<evidence type="ECO:0000313" key="3">
    <source>
        <dbReference type="Proteomes" id="UP000254958"/>
    </source>
</evidence>
<comment type="caution">
    <text evidence="2">The sequence shown here is derived from an EMBL/GenBank/DDBJ whole genome shotgun (WGS) entry which is preliminary data.</text>
</comment>
<name>A0A370G678_GLULI</name>
<dbReference type="InterPro" id="IPR047650">
    <property type="entry name" value="Transpos_IS110"/>
</dbReference>
<dbReference type="EMBL" id="QQAW01000002">
    <property type="protein sequence ID" value="RDI39327.1"/>
    <property type="molecule type" value="Genomic_DNA"/>
</dbReference>
<gene>
    <name evidence="2" type="ORF">C7453_102114</name>
</gene>
<proteinExistence type="predicted"/>
<accession>A0A370G678</accession>
<dbReference type="GO" id="GO:0003677">
    <property type="term" value="F:DNA binding"/>
    <property type="evidence" value="ECO:0007669"/>
    <property type="project" value="InterPro"/>
</dbReference>
<dbReference type="GO" id="GO:0006313">
    <property type="term" value="P:DNA transposition"/>
    <property type="evidence" value="ECO:0007669"/>
    <property type="project" value="InterPro"/>
</dbReference>
<evidence type="ECO:0000259" key="1">
    <source>
        <dbReference type="Pfam" id="PF02371"/>
    </source>
</evidence>
<feature type="domain" description="Transposase IS116/IS110/IS902 C-terminal" evidence="1">
    <location>
        <begin position="69"/>
        <end position="152"/>
    </location>
</feature>